<gene>
    <name evidence="2" type="ORF">MBOU_19340</name>
</gene>
<evidence type="ECO:0000313" key="2">
    <source>
        <dbReference type="EMBL" id="GFG89892.1"/>
    </source>
</evidence>
<name>A0A7I9YMV2_MYCBU</name>
<feature type="compositionally biased region" description="Basic and acidic residues" evidence="1">
    <location>
        <begin position="91"/>
        <end position="101"/>
    </location>
</feature>
<proteinExistence type="predicted"/>
<sequence>MWPYSHGARVTDGGFEFGPGRDILAGQWHARHSTTRCPSGAEGLDCRSLGYGQRMKQDPKDATQVTEEQRRMQEELDHQGEDPDAPALHQSRHDVADETRR</sequence>
<keyword evidence="3" id="KW-1185">Reference proteome</keyword>
<evidence type="ECO:0000313" key="3">
    <source>
        <dbReference type="Proteomes" id="UP000465360"/>
    </source>
</evidence>
<dbReference type="AlphaFoldDB" id="A0A7I9YMV2"/>
<organism evidence="2 3">
    <name type="scientific">Mycobacterium bourgelatii</name>
    <dbReference type="NCBI Taxonomy" id="1273442"/>
    <lineage>
        <taxon>Bacteria</taxon>
        <taxon>Bacillati</taxon>
        <taxon>Actinomycetota</taxon>
        <taxon>Actinomycetes</taxon>
        <taxon>Mycobacteriales</taxon>
        <taxon>Mycobacteriaceae</taxon>
        <taxon>Mycobacterium</taxon>
    </lineage>
</organism>
<dbReference type="EMBL" id="BLKZ01000001">
    <property type="protein sequence ID" value="GFG89892.1"/>
    <property type="molecule type" value="Genomic_DNA"/>
</dbReference>
<comment type="caution">
    <text evidence="2">The sequence shown here is derived from an EMBL/GenBank/DDBJ whole genome shotgun (WGS) entry which is preliminary data.</text>
</comment>
<reference evidence="2 3" key="1">
    <citation type="journal article" date="2019" name="Emerg. Microbes Infect.">
        <title>Comprehensive subspecies identification of 175 nontuberculous mycobacteria species based on 7547 genomic profiles.</title>
        <authorList>
            <person name="Matsumoto Y."/>
            <person name="Kinjo T."/>
            <person name="Motooka D."/>
            <person name="Nabeya D."/>
            <person name="Jung N."/>
            <person name="Uechi K."/>
            <person name="Horii T."/>
            <person name="Iida T."/>
            <person name="Fujita J."/>
            <person name="Nakamura S."/>
        </authorList>
    </citation>
    <scope>NUCLEOTIDE SEQUENCE [LARGE SCALE GENOMIC DNA]</scope>
    <source>
        <strain evidence="2 3">JCM 30725</strain>
    </source>
</reference>
<feature type="compositionally biased region" description="Basic and acidic residues" evidence="1">
    <location>
        <begin position="55"/>
        <end position="81"/>
    </location>
</feature>
<accession>A0A7I9YMV2</accession>
<protein>
    <submittedName>
        <fullName evidence="2">Uncharacterized protein</fullName>
    </submittedName>
</protein>
<dbReference type="Proteomes" id="UP000465360">
    <property type="component" value="Unassembled WGS sequence"/>
</dbReference>
<evidence type="ECO:0000256" key="1">
    <source>
        <dbReference type="SAM" id="MobiDB-lite"/>
    </source>
</evidence>
<feature type="region of interest" description="Disordered" evidence="1">
    <location>
        <begin position="30"/>
        <end position="101"/>
    </location>
</feature>